<sequence length="354" mass="39801">MQKTPLENWIAYRMGLSTGNFTESDMREYQLERLRETIEYVAEKSPFYRGLLRGFSATDLRTLDDLEQFPFTTPQDIRDKGPQFPCVSQSEIERVVTLMVPDAAEQPRRLHFTRQDLELTVDFFHHGMSALVETGQKVLILLPGPRPDSVGNLLARGLSRMGVKGIVHGLVEDPLKAVHAILQSEIEFLVGLPGQVLSIAKHHAAKDIPSAQMKGLLVAPDACLRSPYVPDAIIEELQRTWDCPVFCHYGTTEMGFGGGVECRACSGYHVREADLYFEIIDPNSARTVPQGELGEITFTTLTRRGMPLVRYRTGHFGRFLKEPCPCGTVLPRMERMHACPDYKLSRNGTHDTAR</sequence>
<dbReference type="KEGG" id="dti:Desti_1793"/>
<protein>
    <submittedName>
        <fullName evidence="1">Coenzyme F390 synthetase</fullName>
    </submittedName>
</protein>
<dbReference type="AlphaFoldDB" id="I4C4L0"/>
<dbReference type="PANTHER" id="PTHR43845:SF1">
    <property type="entry name" value="BLR5969 PROTEIN"/>
    <property type="match status" value="1"/>
</dbReference>
<dbReference type="RefSeq" id="WP_014809647.1">
    <property type="nucleotide sequence ID" value="NC_018025.1"/>
</dbReference>
<dbReference type="PANTHER" id="PTHR43845">
    <property type="entry name" value="BLR5969 PROTEIN"/>
    <property type="match status" value="1"/>
</dbReference>
<dbReference type="PATRIC" id="fig|706587.4.peg.2056"/>
<keyword evidence="2" id="KW-1185">Reference proteome</keyword>
<proteinExistence type="predicted"/>
<evidence type="ECO:0000313" key="1">
    <source>
        <dbReference type="EMBL" id="AFM24501.1"/>
    </source>
</evidence>
<name>I4C4L0_DESTA</name>
<dbReference type="STRING" id="706587.Desti_1793"/>
<dbReference type="SUPFAM" id="SSF56801">
    <property type="entry name" value="Acetyl-CoA synthetase-like"/>
    <property type="match status" value="1"/>
</dbReference>
<dbReference type="Gene3D" id="3.40.50.12780">
    <property type="entry name" value="N-terminal domain of ligase-like"/>
    <property type="match status" value="1"/>
</dbReference>
<dbReference type="HOGENOM" id="CLU_035301_0_0_7"/>
<reference evidence="2" key="1">
    <citation type="submission" date="2012-06" db="EMBL/GenBank/DDBJ databases">
        <title>Complete sequence of chromosome of Desulfomonile tiedjei DSM 6799.</title>
        <authorList>
            <person name="Lucas S."/>
            <person name="Copeland A."/>
            <person name="Lapidus A."/>
            <person name="Glavina del Rio T."/>
            <person name="Dalin E."/>
            <person name="Tice H."/>
            <person name="Bruce D."/>
            <person name="Goodwin L."/>
            <person name="Pitluck S."/>
            <person name="Peters L."/>
            <person name="Ovchinnikova G."/>
            <person name="Zeytun A."/>
            <person name="Lu M."/>
            <person name="Kyrpides N."/>
            <person name="Mavromatis K."/>
            <person name="Ivanova N."/>
            <person name="Brettin T."/>
            <person name="Detter J.C."/>
            <person name="Han C."/>
            <person name="Larimer F."/>
            <person name="Land M."/>
            <person name="Hauser L."/>
            <person name="Markowitz V."/>
            <person name="Cheng J.-F."/>
            <person name="Hugenholtz P."/>
            <person name="Woyke T."/>
            <person name="Wu D."/>
            <person name="Spring S."/>
            <person name="Schroeder M."/>
            <person name="Brambilla E."/>
            <person name="Klenk H.-P."/>
            <person name="Eisen J.A."/>
        </authorList>
    </citation>
    <scope>NUCLEOTIDE SEQUENCE [LARGE SCALE GENOMIC DNA]</scope>
    <source>
        <strain evidence="2">ATCC 49306 / DSM 6799 / DCB-1</strain>
    </source>
</reference>
<organism evidence="1 2">
    <name type="scientific">Desulfomonile tiedjei (strain ATCC 49306 / DSM 6799 / DCB-1)</name>
    <dbReference type="NCBI Taxonomy" id="706587"/>
    <lineage>
        <taxon>Bacteria</taxon>
        <taxon>Pseudomonadati</taxon>
        <taxon>Thermodesulfobacteriota</taxon>
        <taxon>Desulfomonilia</taxon>
        <taxon>Desulfomonilales</taxon>
        <taxon>Desulfomonilaceae</taxon>
        <taxon>Desulfomonile</taxon>
    </lineage>
</organism>
<accession>I4C4L0</accession>
<dbReference type="EMBL" id="CP003360">
    <property type="protein sequence ID" value="AFM24501.1"/>
    <property type="molecule type" value="Genomic_DNA"/>
</dbReference>
<dbReference type="Proteomes" id="UP000006055">
    <property type="component" value="Chromosome"/>
</dbReference>
<dbReference type="InterPro" id="IPR042099">
    <property type="entry name" value="ANL_N_sf"/>
</dbReference>
<dbReference type="NCBIfam" id="NF045666">
    <property type="entry name" value="DVU1553_fam_AMP"/>
    <property type="match status" value="1"/>
</dbReference>
<evidence type="ECO:0000313" key="2">
    <source>
        <dbReference type="Proteomes" id="UP000006055"/>
    </source>
</evidence>
<dbReference type="eggNOG" id="COG1541">
    <property type="taxonomic scope" value="Bacteria"/>
</dbReference>
<gene>
    <name evidence="1" type="ordered locus">Desti_1793</name>
</gene>
<dbReference type="OrthoDB" id="580775at2"/>